<dbReference type="InterPro" id="IPR000873">
    <property type="entry name" value="AMP-dep_synth/lig_dom"/>
</dbReference>
<accession>A0AAD5K4X6</accession>
<keyword evidence="8" id="KW-1185">Reference proteome</keyword>
<keyword evidence="4" id="KW-0067">ATP-binding</keyword>
<feature type="domain" description="AMP-dependent synthetase/ligase" evidence="6">
    <location>
        <begin position="5"/>
        <end position="433"/>
    </location>
</feature>
<dbReference type="SUPFAM" id="SSF56801">
    <property type="entry name" value="Acetyl-CoA synthetase-like"/>
    <property type="match status" value="1"/>
</dbReference>
<reference evidence="7" key="2">
    <citation type="submission" date="2023-02" db="EMBL/GenBank/DDBJ databases">
        <authorList>
            <consortium name="DOE Joint Genome Institute"/>
            <person name="Mondo S.J."/>
            <person name="Chang Y."/>
            <person name="Wang Y."/>
            <person name="Ahrendt S."/>
            <person name="Andreopoulos W."/>
            <person name="Barry K."/>
            <person name="Beard J."/>
            <person name="Benny G.L."/>
            <person name="Blankenship S."/>
            <person name="Bonito G."/>
            <person name="Cuomo C."/>
            <person name="Desiro A."/>
            <person name="Gervers K.A."/>
            <person name="Hundley H."/>
            <person name="Kuo A."/>
            <person name="LaButti K."/>
            <person name="Lang B.F."/>
            <person name="Lipzen A."/>
            <person name="O'Donnell K."/>
            <person name="Pangilinan J."/>
            <person name="Reynolds N."/>
            <person name="Sandor L."/>
            <person name="Smith M.W."/>
            <person name="Tsang A."/>
            <person name="Grigoriev I.V."/>
            <person name="Stajich J.E."/>
            <person name="Spatafora J.W."/>
        </authorList>
    </citation>
    <scope>NUCLEOTIDE SEQUENCE</scope>
    <source>
        <strain evidence="7">RSA 2281</strain>
    </source>
</reference>
<comment type="catalytic activity">
    <reaction evidence="5">
        <text>a long-chain fatty acid + ATP + CoA = a long-chain fatty acyl-CoA + AMP + diphosphate</text>
        <dbReference type="Rhea" id="RHEA:15421"/>
        <dbReference type="ChEBI" id="CHEBI:30616"/>
        <dbReference type="ChEBI" id="CHEBI:33019"/>
        <dbReference type="ChEBI" id="CHEBI:57287"/>
        <dbReference type="ChEBI" id="CHEBI:57560"/>
        <dbReference type="ChEBI" id="CHEBI:83139"/>
        <dbReference type="ChEBI" id="CHEBI:456215"/>
        <dbReference type="EC" id="6.2.1.3"/>
    </reaction>
</comment>
<evidence type="ECO:0000256" key="5">
    <source>
        <dbReference type="ARBA" id="ARBA00036813"/>
    </source>
</evidence>
<gene>
    <name evidence="7" type="ORF">BDA99DRAFT_161013</name>
</gene>
<evidence type="ECO:0000256" key="4">
    <source>
        <dbReference type="ARBA" id="ARBA00022840"/>
    </source>
</evidence>
<organism evidence="7 8">
    <name type="scientific">Phascolomyces articulosus</name>
    <dbReference type="NCBI Taxonomy" id="60185"/>
    <lineage>
        <taxon>Eukaryota</taxon>
        <taxon>Fungi</taxon>
        <taxon>Fungi incertae sedis</taxon>
        <taxon>Mucoromycota</taxon>
        <taxon>Mucoromycotina</taxon>
        <taxon>Mucoromycetes</taxon>
        <taxon>Mucorales</taxon>
        <taxon>Lichtheimiaceae</taxon>
        <taxon>Phascolomyces</taxon>
    </lineage>
</organism>
<dbReference type="GO" id="GO:0005783">
    <property type="term" value="C:endoplasmic reticulum"/>
    <property type="evidence" value="ECO:0007669"/>
    <property type="project" value="TreeGrafter"/>
</dbReference>
<dbReference type="Pfam" id="PF00501">
    <property type="entry name" value="AMP-binding"/>
    <property type="match status" value="1"/>
</dbReference>
<dbReference type="InterPro" id="IPR042099">
    <property type="entry name" value="ANL_N_sf"/>
</dbReference>
<evidence type="ECO:0000256" key="3">
    <source>
        <dbReference type="ARBA" id="ARBA00022741"/>
    </source>
</evidence>
<dbReference type="GO" id="GO:0035336">
    <property type="term" value="P:long-chain fatty-acyl-CoA metabolic process"/>
    <property type="evidence" value="ECO:0007669"/>
    <property type="project" value="TreeGrafter"/>
</dbReference>
<evidence type="ECO:0000256" key="2">
    <source>
        <dbReference type="ARBA" id="ARBA00022598"/>
    </source>
</evidence>
<sequence length="585" mass="64745">MYELDDYRWQTYGQAKEATDRISEWLVEQGLKPGDCMLIYANTRAEWIQMALACCSMGMVISTAYVSMPPEAVAHIIEETEPKAVLTEISLMGTLNKAKDKSSGNYEPSFFIYTGEDFEGAEQLSTFKSRNQDSTIVHWNDIVHKKENDGGKQNKKKQQQNIPNPDDIAMIMYTSGTTGAPKGIELTHGNIVAAMGAAEHLVMDLLDHGNHCYIGFLPLAHVLEFIIEFIMVTVGIPIGYATARTLMPGSVAGKNGQGKGKGDLELLSPTIMVGVPAIWERIRNGVLGELEKQHWTLKKAFELAIELKWQMLCFFGQDNVLTRVFDYTLFSPVRAKMGGRVTYTLSGGAPLSTNTHKFVASTLGYLLQGYGLTECCGLGALTIPSLGMVTGAIGPPSPSVEFKLVDVPDTEYKAENGIGELYIRGPSLMRGYFKRPDLNREAFDGDGWFKTGDVAQIRSDGSFAITDRAKNLVKLAHGEYIALESLESKYRNNTGIKNICIQADSSKDYIIALVEPADANADKQILLKDLQNTARGADCNRCEIIKDILITKDVEWTDKYLSNSGKLKRKDISEDYKGEIKEIYK</sequence>
<dbReference type="Proteomes" id="UP001209540">
    <property type="component" value="Unassembled WGS sequence"/>
</dbReference>
<dbReference type="GO" id="GO:0005811">
    <property type="term" value="C:lipid droplet"/>
    <property type="evidence" value="ECO:0007669"/>
    <property type="project" value="TreeGrafter"/>
</dbReference>
<evidence type="ECO:0000256" key="1">
    <source>
        <dbReference type="ARBA" id="ARBA00006432"/>
    </source>
</evidence>
<dbReference type="GO" id="GO:0005524">
    <property type="term" value="F:ATP binding"/>
    <property type="evidence" value="ECO:0007669"/>
    <property type="project" value="UniProtKB-KW"/>
</dbReference>
<comment type="similarity">
    <text evidence="1">Belongs to the ATP-dependent AMP-binding enzyme family.</text>
</comment>
<dbReference type="Gene3D" id="3.40.50.12780">
    <property type="entry name" value="N-terminal domain of ligase-like"/>
    <property type="match status" value="1"/>
</dbReference>
<name>A0AAD5K4X6_9FUNG</name>
<dbReference type="AlphaFoldDB" id="A0AAD5K4X6"/>
<evidence type="ECO:0000259" key="6">
    <source>
        <dbReference type="Pfam" id="PF00501"/>
    </source>
</evidence>
<dbReference type="PANTHER" id="PTHR43272:SF83">
    <property type="entry name" value="ACYL-COA SYNTHETASE LONG-CHAIN, ISOFORM J"/>
    <property type="match status" value="1"/>
</dbReference>
<reference evidence="7" key="1">
    <citation type="journal article" date="2022" name="IScience">
        <title>Evolution of zygomycete secretomes and the origins of terrestrial fungal ecologies.</title>
        <authorList>
            <person name="Chang Y."/>
            <person name="Wang Y."/>
            <person name="Mondo S."/>
            <person name="Ahrendt S."/>
            <person name="Andreopoulos W."/>
            <person name="Barry K."/>
            <person name="Beard J."/>
            <person name="Benny G.L."/>
            <person name="Blankenship S."/>
            <person name="Bonito G."/>
            <person name="Cuomo C."/>
            <person name="Desiro A."/>
            <person name="Gervers K.A."/>
            <person name="Hundley H."/>
            <person name="Kuo A."/>
            <person name="LaButti K."/>
            <person name="Lang B.F."/>
            <person name="Lipzen A."/>
            <person name="O'Donnell K."/>
            <person name="Pangilinan J."/>
            <person name="Reynolds N."/>
            <person name="Sandor L."/>
            <person name="Smith M.E."/>
            <person name="Tsang A."/>
            <person name="Grigoriev I.V."/>
            <person name="Stajich J.E."/>
            <person name="Spatafora J.W."/>
        </authorList>
    </citation>
    <scope>NUCLEOTIDE SEQUENCE</scope>
    <source>
        <strain evidence="7">RSA 2281</strain>
    </source>
</reference>
<dbReference type="PANTHER" id="PTHR43272">
    <property type="entry name" value="LONG-CHAIN-FATTY-ACID--COA LIGASE"/>
    <property type="match status" value="1"/>
</dbReference>
<keyword evidence="3" id="KW-0547">Nucleotide-binding</keyword>
<dbReference type="InterPro" id="IPR020845">
    <property type="entry name" value="AMP-binding_CS"/>
</dbReference>
<dbReference type="EMBL" id="JAIXMP010000024">
    <property type="protein sequence ID" value="KAI9254564.1"/>
    <property type="molecule type" value="Genomic_DNA"/>
</dbReference>
<evidence type="ECO:0000313" key="8">
    <source>
        <dbReference type="Proteomes" id="UP001209540"/>
    </source>
</evidence>
<keyword evidence="2" id="KW-0436">Ligase</keyword>
<protein>
    <recommendedName>
        <fullName evidence="6">AMP-dependent synthetase/ligase domain-containing protein</fullName>
    </recommendedName>
</protein>
<comment type="caution">
    <text evidence="7">The sequence shown here is derived from an EMBL/GenBank/DDBJ whole genome shotgun (WGS) entry which is preliminary data.</text>
</comment>
<dbReference type="GO" id="GO:0004467">
    <property type="term" value="F:long-chain fatty acid-CoA ligase activity"/>
    <property type="evidence" value="ECO:0007669"/>
    <property type="project" value="UniProtKB-EC"/>
</dbReference>
<evidence type="ECO:0000313" key="7">
    <source>
        <dbReference type="EMBL" id="KAI9254564.1"/>
    </source>
</evidence>
<dbReference type="GO" id="GO:0005886">
    <property type="term" value="C:plasma membrane"/>
    <property type="evidence" value="ECO:0007669"/>
    <property type="project" value="TreeGrafter"/>
</dbReference>
<dbReference type="PROSITE" id="PS00455">
    <property type="entry name" value="AMP_BINDING"/>
    <property type="match status" value="1"/>
</dbReference>
<proteinExistence type="inferred from homology"/>